<keyword evidence="2" id="KW-1185">Reference proteome</keyword>
<organism evidence="1 2">
    <name type="scientific">Acinetobacter wuhouensis</name>
    <dbReference type="NCBI Taxonomy" id="1879050"/>
    <lineage>
        <taxon>Bacteria</taxon>
        <taxon>Pseudomonadati</taxon>
        <taxon>Pseudomonadota</taxon>
        <taxon>Gammaproteobacteria</taxon>
        <taxon>Moraxellales</taxon>
        <taxon>Moraxellaceae</taxon>
        <taxon>Acinetobacter</taxon>
    </lineage>
</organism>
<dbReference type="AlphaFoldDB" id="A0A4Q7AIV7"/>
<sequence>MIIDFVQIQKQKFQVVVNKIMVNPEQYIYFDSVSDFYKAEWLKELPHGSTWAVSGLDDGADEFYIQIQYKDMSFKIESFLDKIVLKFENKIIQLKK</sequence>
<name>A0A4Q7AIV7_9GAMM</name>
<dbReference type="EMBL" id="SGSQ01000006">
    <property type="protein sequence ID" value="RZG47755.1"/>
    <property type="molecule type" value="Genomic_DNA"/>
</dbReference>
<comment type="caution">
    <text evidence="1">The sequence shown here is derived from an EMBL/GenBank/DDBJ whole genome shotgun (WGS) entry which is preliminary data.</text>
</comment>
<protein>
    <submittedName>
        <fullName evidence="1">Uncharacterized protein</fullName>
    </submittedName>
</protein>
<proteinExistence type="predicted"/>
<gene>
    <name evidence="1" type="ORF">EXU28_05335</name>
</gene>
<dbReference type="Proteomes" id="UP000293863">
    <property type="component" value="Unassembled WGS sequence"/>
</dbReference>
<dbReference type="RefSeq" id="WP_130168210.1">
    <property type="nucleotide sequence ID" value="NZ_SGSQ01000006.1"/>
</dbReference>
<accession>A0A4Q7AIV7</accession>
<evidence type="ECO:0000313" key="1">
    <source>
        <dbReference type="EMBL" id="RZG47755.1"/>
    </source>
</evidence>
<reference evidence="1 2" key="1">
    <citation type="submission" date="2019-02" db="EMBL/GenBank/DDBJ databases">
        <title>The Batch Genome Submission of Acinetobacter spp. strains.</title>
        <authorList>
            <person name="Qin J."/>
            <person name="Hu Y."/>
            <person name="Ye H."/>
            <person name="Wei L."/>
            <person name="Feng Y."/>
            <person name="Zong Z."/>
        </authorList>
    </citation>
    <scope>NUCLEOTIDE SEQUENCE [LARGE SCALE GENOMIC DNA]</scope>
    <source>
        <strain evidence="1 2">WCHAW060049</strain>
    </source>
</reference>
<evidence type="ECO:0000313" key="2">
    <source>
        <dbReference type="Proteomes" id="UP000293863"/>
    </source>
</evidence>